<dbReference type="Pfam" id="PF00884">
    <property type="entry name" value="Sulfatase"/>
    <property type="match status" value="1"/>
</dbReference>
<keyword evidence="8" id="KW-1185">Reference proteome</keyword>
<evidence type="ECO:0000313" key="8">
    <source>
        <dbReference type="Proteomes" id="UP000193420"/>
    </source>
</evidence>
<keyword evidence="5" id="KW-0732">Signal</keyword>
<evidence type="ECO:0000313" key="7">
    <source>
        <dbReference type="EMBL" id="SMG13603.1"/>
    </source>
</evidence>
<reference evidence="8" key="1">
    <citation type="submission" date="2017-04" db="EMBL/GenBank/DDBJ databases">
        <authorList>
            <person name="Varghese N."/>
            <person name="Submissions S."/>
        </authorList>
    </citation>
    <scope>NUCLEOTIDE SEQUENCE [LARGE SCALE GENOMIC DNA]</scope>
    <source>
        <strain evidence="8">DSM 19835</strain>
    </source>
</reference>
<evidence type="ECO:0000256" key="5">
    <source>
        <dbReference type="SAM" id="SignalP"/>
    </source>
</evidence>
<keyword evidence="3" id="KW-0378">Hydrolase</keyword>
<feature type="signal peptide" evidence="5">
    <location>
        <begin position="1"/>
        <end position="29"/>
    </location>
</feature>
<organism evidence="7 8">
    <name type="scientific">Arenibacter troitsensis</name>
    <dbReference type="NCBI Taxonomy" id="188872"/>
    <lineage>
        <taxon>Bacteria</taxon>
        <taxon>Pseudomonadati</taxon>
        <taxon>Bacteroidota</taxon>
        <taxon>Flavobacteriia</taxon>
        <taxon>Flavobacteriales</taxon>
        <taxon>Flavobacteriaceae</taxon>
        <taxon>Arenibacter</taxon>
    </lineage>
</organism>
<accession>A0A1X7IG52</accession>
<dbReference type="Proteomes" id="UP000193420">
    <property type="component" value="Unassembled WGS sequence"/>
</dbReference>
<keyword evidence="4" id="KW-0106">Calcium</keyword>
<dbReference type="GO" id="GO:0046872">
    <property type="term" value="F:metal ion binding"/>
    <property type="evidence" value="ECO:0007669"/>
    <property type="project" value="UniProtKB-KW"/>
</dbReference>
<feature type="domain" description="Sulfatase N-terminal" evidence="6">
    <location>
        <begin position="35"/>
        <end position="346"/>
    </location>
</feature>
<dbReference type="InterPro" id="IPR017850">
    <property type="entry name" value="Alkaline_phosphatase_core_sf"/>
</dbReference>
<dbReference type="InterPro" id="IPR050738">
    <property type="entry name" value="Sulfatase"/>
</dbReference>
<proteinExistence type="inferred from homology"/>
<evidence type="ECO:0000256" key="2">
    <source>
        <dbReference type="ARBA" id="ARBA00022723"/>
    </source>
</evidence>
<dbReference type="EMBL" id="FXAO01000001">
    <property type="protein sequence ID" value="SMG13603.1"/>
    <property type="molecule type" value="Genomic_DNA"/>
</dbReference>
<protein>
    <submittedName>
        <fullName evidence="7">Arylsulfatase A</fullName>
    </submittedName>
</protein>
<evidence type="ECO:0000259" key="6">
    <source>
        <dbReference type="Pfam" id="PF00884"/>
    </source>
</evidence>
<dbReference type="Gene3D" id="3.40.720.10">
    <property type="entry name" value="Alkaline Phosphatase, subunit A"/>
    <property type="match status" value="1"/>
</dbReference>
<evidence type="ECO:0000256" key="1">
    <source>
        <dbReference type="ARBA" id="ARBA00008779"/>
    </source>
</evidence>
<dbReference type="PANTHER" id="PTHR42693:SF53">
    <property type="entry name" value="ENDO-4-O-SULFATASE"/>
    <property type="match status" value="1"/>
</dbReference>
<dbReference type="STRING" id="188872.SAMN03080602_00810"/>
<sequence length="474" mass="53636">MHIFLHLMKNLKILFIILCCCLSSQNVHTQTLDLPNFVIILADDLGYGDLGIYGHPWIKTPNLDKLAEEGIRMTDCYASSPMCSPSRAGLLTGRVPYRTGVYDWIAPDSTMYLPIEETTIASILKTKGYQTASIGKWHLNGTFNVPNQPQPDDHGFDYWFGCQYSLEHLDPVGFFRNGKAVTSKGYAADIVANEAIGWLEQRRDPDRPFFQYIAFLEPHEPIMSPVDLIEQYLDQGKKAEYYANVTNLDRAIGRILNKLDELGLSESTLIIFTSDNGPAQYTPDGYFNKSHGSAGPFKGYKRHMFEGGLRVPGIFRWKGKIAPGQISATPISNTDIFPTLSQLAGIEIPKELVLDGTDISPIFHNEEVKRIKSLHWHFYDPWGGPQSLLREGDFVLGAQWDAGDFHKGGRFHPKEVSVIKSTVLTDFSLYNIKHDQYQVMDISKSEPRVFKKLKKALITYHKEVMEEAPYIKIH</sequence>
<gene>
    <name evidence="7" type="ORF">SAMN03080602_00810</name>
</gene>
<dbReference type="PANTHER" id="PTHR42693">
    <property type="entry name" value="ARYLSULFATASE FAMILY MEMBER"/>
    <property type="match status" value="1"/>
</dbReference>
<keyword evidence="2" id="KW-0479">Metal-binding</keyword>
<dbReference type="OrthoDB" id="9765065at2"/>
<feature type="chain" id="PRO_5013185859" evidence="5">
    <location>
        <begin position="30"/>
        <end position="474"/>
    </location>
</feature>
<dbReference type="GO" id="GO:0004065">
    <property type="term" value="F:arylsulfatase activity"/>
    <property type="evidence" value="ECO:0007669"/>
    <property type="project" value="TreeGrafter"/>
</dbReference>
<dbReference type="SUPFAM" id="SSF53649">
    <property type="entry name" value="Alkaline phosphatase-like"/>
    <property type="match status" value="1"/>
</dbReference>
<dbReference type="AlphaFoldDB" id="A0A1X7IG52"/>
<name>A0A1X7IG52_9FLAO</name>
<comment type="similarity">
    <text evidence="1">Belongs to the sulfatase family.</text>
</comment>
<dbReference type="InterPro" id="IPR000917">
    <property type="entry name" value="Sulfatase_N"/>
</dbReference>
<dbReference type="PROSITE" id="PS00523">
    <property type="entry name" value="SULFATASE_1"/>
    <property type="match status" value="1"/>
</dbReference>
<dbReference type="InterPro" id="IPR024607">
    <property type="entry name" value="Sulfatase_CS"/>
</dbReference>
<evidence type="ECO:0000256" key="4">
    <source>
        <dbReference type="ARBA" id="ARBA00022837"/>
    </source>
</evidence>
<evidence type="ECO:0000256" key="3">
    <source>
        <dbReference type="ARBA" id="ARBA00022801"/>
    </source>
</evidence>
<dbReference type="PROSITE" id="PS00149">
    <property type="entry name" value="SULFATASE_2"/>
    <property type="match status" value="1"/>
</dbReference>